<comment type="caution">
    <text evidence="3">The sequence shown here is derived from an EMBL/GenBank/DDBJ whole genome shotgun (WGS) entry which is preliminary data.</text>
</comment>
<dbReference type="InterPro" id="IPR036116">
    <property type="entry name" value="FN3_sf"/>
</dbReference>
<evidence type="ECO:0000259" key="2">
    <source>
        <dbReference type="PROSITE" id="PS50853"/>
    </source>
</evidence>
<accession>A0A7L3USL0</accession>
<reference evidence="3 4" key="1">
    <citation type="submission" date="2019-09" db="EMBL/GenBank/DDBJ databases">
        <title>Bird 10,000 Genomes (B10K) Project - Family phase.</title>
        <authorList>
            <person name="Zhang G."/>
        </authorList>
    </citation>
    <scope>NUCLEOTIDE SEQUENCE [LARGE SCALE GENOMIC DNA]</scope>
    <source>
        <strain evidence="3">OUT-0049</strain>
        <tissue evidence="3">Muscle</tissue>
    </source>
</reference>
<dbReference type="Gene3D" id="2.60.40.10">
    <property type="entry name" value="Immunoglobulins"/>
    <property type="match status" value="1"/>
</dbReference>
<dbReference type="CDD" id="cd00063">
    <property type="entry name" value="FN3"/>
    <property type="match status" value="1"/>
</dbReference>
<dbReference type="Proteomes" id="UP000553862">
    <property type="component" value="Unassembled WGS sequence"/>
</dbReference>
<dbReference type="InterPro" id="IPR003961">
    <property type="entry name" value="FN3_dom"/>
</dbReference>
<dbReference type="EMBL" id="VZUF01125897">
    <property type="protein sequence ID" value="NXV55124.1"/>
    <property type="molecule type" value="Genomic_DNA"/>
</dbReference>
<feature type="non-terminal residue" evidence="3">
    <location>
        <position position="91"/>
    </location>
</feature>
<feature type="compositionally biased region" description="Pro residues" evidence="1">
    <location>
        <begin position="1"/>
        <end position="11"/>
    </location>
</feature>
<organism evidence="3 4">
    <name type="scientific">Molothrus ater</name>
    <name type="common">Brown-headed cowbird</name>
    <dbReference type="NCBI Taxonomy" id="84834"/>
    <lineage>
        <taxon>Eukaryota</taxon>
        <taxon>Metazoa</taxon>
        <taxon>Chordata</taxon>
        <taxon>Craniata</taxon>
        <taxon>Vertebrata</taxon>
        <taxon>Euteleostomi</taxon>
        <taxon>Archelosauria</taxon>
        <taxon>Archosauria</taxon>
        <taxon>Dinosauria</taxon>
        <taxon>Saurischia</taxon>
        <taxon>Theropoda</taxon>
        <taxon>Coelurosauria</taxon>
        <taxon>Aves</taxon>
        <taxon>Neognathae</taxon>
        <taxon>Neoaves</taxon>
        <taxon>Telluraves</taxon>
        <taxon>Australaves</taxon>
        <taxon>Passeriformes</taxon>
        <taxon>Passeroidea</taxon>
        <taxon>Icteridae</taxon>
        <taxon>Molothrus</taxon>
    </lineage>
</organism>
<feature type="domain" description="Fibronectin type-III" evidence="2">
    <location>
        <begin position="1"/>
        <end position="60"/>
    </location>
</feature>
<dbReference type="SUPFAM" id="SSF49265">
    <property type="entry name" value="Fibronectin type III"/>
    <property type="match status" value="1"/>
</dbReference>
<feature type="non-terminal residue" evidence="3">
    <location>
        <position position="1"/>
    </location>
</feature>
<feature type="region of interest" description="Disordered" evidence="1">
    <location>
        <begin position="1"/>
        <end position="21"/>
    </location>
</feature>
<protein>
    <submittedName>
        <fullName evidence="3">NGCA protein</fullName>
    </submittedName>
</protein>
<name>A0A7L3USL0_MOLAT</name>
<keyword evidence="4" id="KW-1185">Reference proteome</keyword>
<evidence type="ECO:0000313" key="3">
    <source>
        <dbReference type="EMBL" id="NXV55124.1"/>
    </source>
</evidence>
<sequence>PPGTPEPPPQPGALTVPGEAGGAVLGPLQPWSRYRLQVLVFNGRGAGPPSAEIHFHTPEGGESPARDHGHGERKGNLGGEITPGSQKRGRK</sequence>
<proteinExistence type="predicted"/>
<evidence type="ECO:0000313" key="4">
    <source>
        <dbReference type="Proteomes" id="UP000553862"/>
    </source>
</evidence>
<feature type="compositionally biased region" description="Basic and acidic residues" evidence="1">
    <location>
        <begin position="53"/>
        <end position="75"/>
    </location>
</feature>
<dbReference type="AlphaFoldDB" id="A0A7L3USL0"/>
<evidence type="ECO:0000256" key="1">
    <source>
        <dbReference type="SAM" id="MobiDB-lite"/>
    </source>
</evidence>
<gene>
    <name evidence="3" type="primary">Ngca_3</name>
    <name evidence="3" type="ORF">MOLATE_R17591</name>
</gene>
<dbReference type="InterPro" id="IPR013783">
    <property type="entry name" value="Ig-like_fold"/>
</dbReference>
<dbReference type="PROSITE" id="PS50853">
    <property type="entry name" value="FN3"/>
    <property type="match status" value="1"/>
</dbReference>
<feature type="region of interest" description="Disordered" evidence="1">
    <location>
        <begin position="44"/>
        <end position="91"/>
    </location>
</feature>